<evidence type="ECO:0000313" key="3">
    <source>
        <dbReference type="Proteomes" id="UP000663828"/>
    </source>
</evidence>
<gene>
    <name evidence="1" type="ORF">EDS130_LOCUS22551</name>
    <name evidence="2" type="ORF">XAT740_LOCUS33825</name>
</gene>
<evidence type="ECO:0000313" key="1">
    <source>
        <dbReference type="EMBL" id="CAF1149864.1"/>
    </source>
</evidence>
<name>A0A815KW52_ADIRI</name>
<sequence>MDNFLREILLDNMTIDNLQLLKNKVKSSSESLKQRDQLAITQFFSIPAQFSPIPASSLPPDSGRNCTGSILSVPDRFQLEVCRNRSGNDWNLCLNFRRQGNGRKTNLTGRNRPCHNNLGIDLLLNYMYRYDNFDREILQATCSSSEEYIDSQSSNIIECDHCENEMENLKEIICDKLKLTTDTYAGNQYVVIESLQGGLHTTTNKRVYCYEISQLPINSYFLEPEYQIFVVSPNVIVKSPEGYFLGYSRIFYFDLSFFIPEKTSVHFDENFDQPGGQLALETIQQI</sequence>
<keyword evidence="3" id="KW-1185">Reference proteome</keyword>
<dbReference type="AlphaFoldDB" id="A0A815KW52"/>
<dbReference type="EMBL" id="CAJNOR010003259">
    <property type="protein sequence ID" value="CAF1395133.1"/>
    <property type="molecule type" value="Genomic_DNA"/>
</dbReference>
<dbReference type="EMBL" id="CAJNOJ010000119">
    <property type="protein sequence ID" value="CAF1149864.1"/>
    <property type="molecule type" value="Genomic_DNA"/>
</dbReference>
<reference evidence="2" key="1">
    <citation type="submission" date="2021-02" db="EMBL/GenBank/DDBJ databases">
        <authorList>
            <person name="Nowell W R."/>
        </authorList>
    </citation>
    <scope>NUCLEOTIDE SEQUENCE</scope>
</reference>
<dbReference type="Proteomes" id="UP000663852">
    <property type="component" value="Unassembled WGS sequence"/>
</dbReference>
<accession>A0A815KW52</accession>
<organism evidence="2 3">
    <name type="scientific">Adineta ricciae</name>
    <name type="common">Rotifer</name>
    <dbReference type="NCBI Taxonomy" id="249248"/>
    <lineage>
        <taxon>Eukaryota</taxon>
        <taxon>Metazoa</taxon>
        <taxon>Spiralia</taxon>
        <taxon>Gnathifera</taxon>
        <taxon>Rotifera</taxon>
        <taxon>Eurotatoria</taxon>
        <taxon>Bdelloidea</taxon>
        <taxon>Adinetida</taxon>
        <taxon>Adinetidae</taxon>
        <taxon>Adineta</taxon>
    </lineage>
</organism>
<evidence type="ECO:0000313" key="2">
    <source>
        <dbReference type="EMBL" id="CAF1395133.1"/>
    </source>
</evidence>
<protein>
    <submittedName>
        <fullName evidence="2">Uncharacterized protein</fullName>
    </submittedName>
</protein>
<dbReference type="Proteomes" id="UP000663828">
    <property type="component" value="Unassembled WGS sequence"/>
</dbReference>
<comment type="caution">
    <text evidence="2">The sequence shown here is derived from an EMBL/GenBank/DDBJ whole genome shotgun (WGS) entry which is preliminary data.</text>
</comment>
<proteinExistence type="predicted"/>